<dbReference type="PANTHER" id="PTHR47353">
    <property type="entry name" value="THIOREDOXIN-LIKE PROTEIN HCF164, CHLOROPLASTIC"/>
    <property type="match status" value="1"/>
</dbReference>
<evidence type="ECO:0000256" key="1">
    <source>
        <dbReference type="SAM" id="SignalP"/>
    </source>
</evidence>
<sequence>MTVKQQHNLTAKMLKLLGLVGALGIAITTVACGNQNNVASESEANSQTNAVENVKPESIQVADVKPLAQELQGKPVLVDIYATWCSGCRKIKPALDALKQQYGDSVNFVVLDVTDKGTTETAEAKAQKLGLESFFEANKAKTATVGILNPDTGEVLKLFQKNPNKADYAEVLDSAIAAQKAS</sequence>
<feature type="signal peptide" evidence="1">
    <location>
        <begin position="1"/>
        <end position="31"/>
    </location>
</feature>
<keyword evidence="1" id="KW-0732">Signal</keyword>
<dbReference type="InterPro" id="IPR013766">
    <property type="entry name" value="Thioredoxin_domain"/>
</dbReference>
<dbReference type="InterPro" id="IPR036249">
    <property type="entry name" value="Thioredoxin-like_sf"/>
</dbReference>
<dbReference type="EMBL" id="LMTZ01000107">
    <property type="protein sequence ID" value="KST65429.1"/>
    <property type="molecule type" value="Genomic_DNA"/>
</dbReference>
<evidence type="ECO:0000313" key="4">
    <source>
        <dbReference type="Proteomes" id="UP000053372"/>
    </source>
</evidence>
<accession>A0A0V7ZLC7</accession>
<proteinExistence type="predicted"/>
<dbReference type="PROSITE" id="PS51257">
    <property type="entry name" value="PROKAR_LIPOPROTEIN"/>
    <property type="match status" value="1"/>
</dbReference>
<gene>
    <name evidence="3" type="ORF">BC008_41585</name>
</gene>
<name>A0A0V7ZLC7_9CYAN</name>
<evidence type="ECO:0000259" key="2">
    <source>
        <dbReference type="PROSITE" id="PS51352"/>
    </source>
</evidence>
<dbReference type="SUPFAM" id="SSF52833">
    <property type="entry name" value="Thioredoxin-like"/>
    <property type="match status" value="1"/>
</dbReference>
<reference evidence="3 4" key="1">
    <citation type="journal article" date="2015" name="Genome Announc.">
        <title>Draft Genome of the Euendolithic (true boring) Cyanobacterium Mastigocoleus testarum strain BC008.</title>
        <authorList>
            <person name="Guida B.S."/>
            <person name="Garcia-Pichel F."/>
        </authorList>
    </citation>
    <scope>NUCLEOTIDE SEQUENCE [LARGE SCALE GENOMIC DNA]</scope>
    <source>
        <strain evidence="3 4">BC008</strain>
    </source>
</reference>
<keyword evidence="4" id="KW-1185">Reference proteome</keyword>
<dbReference type="Gene3D" id="3.40.30.10">
    <property type="entry name" value="Glutaredoxin"/>
    <property type="match status" value="1"/>
</dbReference>
<dbReference type="AlphaFoldDB" id="A0A0V7ZLC7"/>
<feature type="chain" id="PRO_5006890107" description="Thioredoxin domain-containing protein" evidence="1">
    <location>
        <begin position="32"/>
        <end position="182"/>
    </location>
</feature>
<protein>
    <recommendedName>
        <fullName evidence="2">Thioredoxin domain-containing protein</fullName>
    </recommendedName>
</protein>
<dbReference type="InterPro" id="IPR044241">
    <property type="entry name" value="TxlA/HCF164"/>
</dbReference>
<dbReference type="Proteomes" id="UP000053372">
    <property type="component" value="Unassembled WGS sequence"/>
</dbReference>
<dbReference type="GO" id="GO:0016671">
    <property type="term" value="F:oxidoreductase activity, acting on a sulfur group of donors, disulfide as acceptor"/>
    <property type="evidence" value="ECO:0007669"/>
    <property type="project" value="TreeGrafter"/>
</dbReference>
<dbReference type="Pfam" id="PF00085">
    <property type="entry name" value="Thioredoxin"/>
    <property type="match status" value="1"/>
</dbReference>
<evidence type="ECO:0000313" key="3">
    <source>
        <dbReference type="EMBL" id="KST65429.1"/>
    </source>
</evidence>
<comment type="caution">
    <text evidence="3">The sequence shown here is derived from an EMBL/GenBank/DDBJ whole genome shotgun (WGS) entry which is preliminary data.</text>
</comment>
<dbReference type="PROSITE" id="PS51352">
    <property type="entry name" value="THIOREDOXIN_2"/>
    <property type="match status" value="1"/>
</dbReference>
<dbReference type="RefSeq" id="WP_058184009.1">
    <property type="nucleotide sequence ID" value="NZ_LMTZ01000107.1"/>
</dbReference>
<feature type="domain" description="Thioredoxin" evidence="2">
    <location>
        <begin position="39"/>
        <end position="181"/>
    </location>
</feature>
<organism evidence="3 4">
    <name type="scientific">Mastigocoleus testarum BC008</name>
    <dbReference type="NCBI Taxonomy" id="371196"/>
    <lineage>
        <taxon>Bacteria</taxon>
        <taxon>Bacillati</taxon>
        <taxon>Cyanobacteriota</taxon>
        <taxon>Cyanophyceae</taxon>
        <taxon>Nostocales</taxon>
        <taxon>Hapalosiphonaceae</taxon>
        <taxon>Mastigocoleus</taxon>
    </lineage>
</organism>
<dbReference type="PANTHER" id="PTHR47353:SF1">
    <property type="entry name" value="THIOREDOXIN-LIKE PROTEIN HCF164, CHLOROPLASTIC"/>
    <property type="match status" value="1"/>
</dbReference>